<dbReference type="RefSeq" id="WP_175115159.1">
    <property type="nucleotide sequence ID" value="NZ_CADIKF010000081.1"/>
</dbReference>
<dbReference type="EMBL" id="CADIKF010000081">
    <property type="protein sequence ID" value="CAB3771450.1"/>
    <property type="molecule type" value="Genomic_DNA"/>
</dbReference>
<gene>
    <name evidence="1" type="ORF">LMG29739_06034</name>
</gene>
<evidence type="ECO:0000313" key="1">
    <source>
        <dbReference type="EMBL" id="CAB3771450.1"/>
    </source>
</evidence>
<dbReference type="Proteomes" id="UP000494329">
    <property type="component" value="Unassembled WGS sequence"/>
</dbReference>
<proteinExistence type="predicted"/>
<sequence>MTSNSSVPKKPLSQKRVDLLGALLQEALLTGRRHLHQFSQLTSLARAVESADTPAIDRVRFLTLLREIAADAEAQAQLDVDMFAGLLGGRMMKRKVEQEEAHQRKDVFVVDTNSTRH</sequence>
<protein>
    <submittedName>
        <fullName evidence="1">Uncharacterized protein</fullName>
    </submittedName>
</protein>
<dbReference type="AlphaFoldDB" id="A0A6J5EY13"/>
<reference evidence="1 2" key="1">
    <citation type="submission" date="2020-04" db="EMBL/GenBank/DDBJ databases">
        <authorList>
            <person name="De Canck E."/>
        </authorList>
    </citation>
    <scope>NUCLEOTIDE SEQUENCE [LARGE SCALE GENOMIC DNA]</scope>
    <source>
        <strain evidence="1 2">LMG 29739</strain>
    </source>
</reference>
<accession>A0A6J5EY13</accession>
<evidence type="ECO:0000313" key="2">
    <source>
        <dbReference type="Proteomes" id="UP000494329"/>
    </source>
</evidence>
<name>A0A6J5EY13_9BURK</name>
<organism evidence="1 2">
    <name type="scientific">Paraburkholderia solisilvae</name>
    <dbReference type="NCBI Taxonomy" id="624376"/>
    <lineage>
        <taxon>Bacteria</taxon>
        <taxon>Pseudomonadati</taxon>
        <taxon>Pseudomonadota</taxon>
        <taxon>Betaproteobacteria</taxon>
        <taxon>Burkholderiales</taxon>
        <taxon>Burkholderiaceae</taxon>
        <taxon>Paraburkholderia</taxon>
    </lineage>
</organism>
<keyword evidence="2" id="KW-1185">Reference proteome</keyword>